<evidence type="ECO:0000313" key="2">
    <source>
        <dbReference type="EMBL" id="CAK5275898.1"/>
    </source>
</evidence>
<dbReference type="EMBL" id="CAVNYO010000405">
    <property type="protein sequence ID" value="CAK5276300.1"/>
    <property type="molecule type" value="Genomic_DNA"/>
</dbReference>
<name>A0AAD2HJ77_9AGAR</name>
<proteinExistence type="predicted"/>
<dbReference type="PROSITE" id="PS51257">
    <property type="entry name" value="PROKAR_LIPOPROTEIN"/>
    <property type="match status" value="1"/>
</dbReference>
<evidence type="ECO:0000256" key="1">
    <source>
        <dbReference type="SAM" id="SignalP"/>
    </source>
</evidence>
<keyword evidence="1" id="KW-0732">Signal</keyword>
<protein>
    <submittedName>
        <fullName evidence="3">Uncharacterized protein</fullName>
    </submittedName>
</protein>
<dbReference type="EMBL" id="CAVNYO010000405">
    <property type="protein sequence ID" value="CAK5275898.1"/>
    <property type="molecule type" value="Genomic_DNA"/>
</dbReference>
<evidence type="ECO:0000313" key="3">
    <source>
        <dbReference type="EMBL" id="CAK5276300.1"/>
    </source>
</evidence>
<feature type="signal peptide" evidence="1">
    <location>
        <begin position="1"/>
        <end position="21"/>
    </location>
</feature>
<organism evidence="3 4">
    <name type="scientific">Mycena citricolor</name>
    <dbReference type="NCBI Taxonomy" id="2018698"/>
    <lineage>
        <taxon>Eukaryota</taxon>
        <taxon>Fungi</taxon>
        <taxon>Dikarya</taxon>
        <taxon>Basidiomycota</taxon>
        <taxon>Agaricomycotina</taxon>
        <taxon>Agaricomycetes</taxon>
        <taxon>Agaricomycetidae</taxon>
        <taxon>Agaricales</taxon>
        <taxon>Marasmiineae</taxon>
        <taxon>Mycenaceae</taxon>
        <taxon>Mycena</taxon>
    </lineage>
</organism>
<feature type="chain" id="PRO_5042440753" evidence="1">
    <location>
        <begin position="22"/>
        <end position="97"/>
    </location>
</feature>
<dbReference type="Proteomes" id="UP001295794">
    <property type="component" value="Unassembled WGS sequence"/>
</dbReference>
<evidence type="ECO:0000313" key="4">
    <source>
        <dbReference type="Proteomes" id="UP001295794"/>
    </source>
</evidence>
<dbReference type="AlphaFoldDB" id="A0AAD2HJ77"/>
<sequence>MLSRLTISLAVALASCSAVAAVVCGVCAPTISVGGTTRHLTLATQEAKNDLQCSYDGPAISGFAASCLYRNSDGVLIFGTAGNACPDPIHIVTKSSC</sequence>
<reference evidence="3" key="1">
    <citation type="submission" date="2023-11" db="EMBL/GenBank/DDBJ databases">
        <authorList>
            <person name="De Vega J J."/>
            <person name="De Vega J J."/>
        </authorList>
    </citation>
    <scope>NUCLEOTIDE SEQUENCE</scope>
</reference>
<gene>
    <name evidence="2" type="ORF">MYCIT1_LOCUS23986</name>
    <name evidence="3" type="ORF">MYCIT1_LOCUS24434</name>
</gene>
<comment type="caution">
    <text evidence="3">The sequence shown here is derived from an EMBL/GenBank/DDBJ whole genome shotgun (WGS) entry which is preliminary data.</text>
</comment>
<accession>A0AAD2HJ77</accession>
<keyword evidence="4" id="KW-1185">Reference proteome</keyword>